<dbReference type="OrthoDB" id="9803065at2"/>
<dbReference type="PANTHER" id="PTHR31272">
    <property type="entry name" value="CYTOCHROME C-TYPE BIOGENESIS PROTEIN HI_1454-RELATED"/>
    <property type="match status" value="1"/>
</dbReference>
<evidence type="ECO:0000313" key="8">
    <source>
        <dbReference type="EMBL" id="OEF99217.1"/>
    </source>
</evidence>
<feature type="transmembrane region" description="Helical" evidence="6">
    <location>
        <begin position="6"/>
        <end position="28"/>
    </location>
</feature>
<feature type="transmembrane region" description="Helical" evidence="6">
    <location>
        <begin position="91"/>
        <end position="111"/>
    </location>
</feature>
<feature type="transmembrane region" description="Helical" evidence="6">
    <location>
        <begin position="201"/>
        <end position="219"/>
    </location>
</feature>
<proteinExistence type="inferred from homology"/>
<feature type="transmembrane region" description="Helical" evidence="6">
    <location>
        <begin position="56"/>
        <end position="79"/>
    </location>
</feature>
<keyword evidence="9" id="KW-1185">Reference proteome</keyword>
<keyword evidence="3 6" id="KW-0812">Transmembrane</keyword>
<comment type="caution">
    <text evidence="8">The sequence shown here is derived from an EMBL/GenBank/DDBJ whole genome shotgun (WGS) entry which is preliminary data.</text>
</comment>
<dbReference type="EMBL" id="MIJF01000028">
    <property type="protein sequence ID" value="OEF99217.1"/>
    <property type="molecule type" value="Genomic_DNA"/>
</dbReference>
<evidence type="ECO:0000256" key="2">
    <source>
        <dbReference type="ARBA" id="ARBA00006143"/>
    </source>
</evidence>
<comment type="similarity">
    <text evidence="2">Belongs to the DsbD family.</text>
</comment>
<evidence type="ECO:0000256" key="6">
    <source>
        <dbReference type="SAM" id="Phobius"/>
    </source>
</evidence>
<accession>A0A1D2YU52</accession>
<evidence type="ECO:0000256" key="5">
    <source>
        <dbReference type="ARBA" id="ARBA00023136"/>
    </source>
</evidence>
<dbReference type="InterPro" id="IPR003834">
    <property type="entry name" value="Cyt_c_assmbl_TM_dom"/>
</dbReference>
<sequence length="238" mass="26333">MDGVDVSLLIAFGAGLLSFISPCVLPLYPSYLSYITGISVDTLSNDFNKREIRNRALLHTLFFIVGFSIIFISMGFAASFLGELFYQSQDLVRVIGAIIIIIMGLFIGGWIKWEWLMQEKRIEFSNKPTGYLGSTLIGFSFAAGWTPCVGPILAVILALAASDPSSGALLLTVYSIGFAIPFFIMAFFIGSTRWILRYSKIIMKIGGVTLVIIGILLLTDQMSKITIYLTKWFGVSWF</sequence>
<evidence type="ECO:0000259" key="7">
    <source>
        <dbReference type="Pfam" id="PF02683"/>
    </source>
</evidence>
<dbReference type="GO" id="GO:0016020">
    <property type="term" value="C:membrane"/>
    <property type="evidence" value="ECO:0007669"/>
    <property type="project" value="UniProtKB-SubCell"/>
</dbReference>
<feature type="domain" description="Cytochrome C biogenesis protein transmembrane" evidence="7">
    <location>
        <begin position="7"/>
        <end position="191"/>
    </location>
</feature>
<dbReference type="Proteomes" id="UP000243739">
    <property type="component" value="Unassembled WGS sequence"/>
</dbReference>
<reference evidence="8 9" key="1">
    <citation type="submission" date="2016-09" db="EMBL/GenBank/DDBJ databases">
        <title>Draft genome sequence for the type strain of Vulcanibacillus modesticaldus BR, a strictly anaerobic, moderately thermophilic, and nitrate-reducing bacterium from deep sea-hydrothermal vents of the Mid-Atlantic Ridge.</title>
        <authorList>
            <person name="Abin C.A."/>
            <person name="Hollibaugh J.T."/>
        </authorList>
    </citation>
    <scope>NUCLEOTIDE SEQUENCE [LARGE SCALE GENOMIC DNA]</scope>
    <source>
        <strain evidence="8 9">BR</strain>
    </source>
</reference>
<evidence type="ECO:0000256" key="1">
    <source>
        <dbReference type="ARBA" id="ARBA00004141"/>
    </source>
</evidence>
<feature type="transmembrane region" description="Helical" evidence="6">
    <location>
        <begin position="131"/>
        <end position="161"/>
    </location>
</feature>
<gene>
    <name evidence="8" type="ORF">BHF71_09500</name>
</gene>
<dbReference type="AlphaFoldDB" id="A0A1D2YU52"/>
<dbReference type="STRING" id="337097.BHF71_09500"/>
<dbReference type="RefSeq" id="WP_069656898.1">
    <property type="nucleotide sequence ID" value="NZ_MIJF01000028.1"/>
</dbReference>
<keyword evidence="4 6" id="KW-1133">Transmembrane helix</keyword>
<feature type="transmembrane region" description="Helical" evidence="6">
    <location>
        <begin position="167"/>
        <end position="189"/>
    </location>
</feature>
<dbReference type="PANTHER" id="PTHR31272:SF4">
    <property type="entry name" value="CYTOCHROME C-TYPE BIOGENESIS PROTEIN HI_1454-RELATED"/>
    <property type="match status" value="1"/>
</dbReference>
<comment type="subcellular location">
    <subcellularLocation>
        <location evidence="1">Membrane</location>
        <topology evidence="1">Multi-pass membrane protein</topology>
    </subcellularLocation>
</comment>
<evidence type="ECO:0000256" key="4">
    <source>
        <dbReference type="ARBA" id="ARBA00022989"/>
    </source>
</evidence>
<evidence type="ECO:0000313" key="9">
    <source>
        <dbReference type="Proteomes" id="UP000243739"/>
    </source>
</evidence>
<keyword evidence="5 6" id="KW-0472">Membrane</keyword>
<evidence type="ECO:0000256" key="3">
    <source>
        <dbReference type="ARBA" id="ARBA00022692"/>
    </source>
</evidence>
<dbReference type="Pfam" id="PF02683">
    <property type="entry name" value="DsbD_TM"/>
    <property type="match status" value="1"/>
</dbReference>
<organism evidence="8 9">
    <name type="scientific">Vulcanibacillus modesticaldus</name>
    <dbReference type="NCBI Taxonomy" id="337097"/>
    <lineage>
        <taxon>Bacteria</taxon>
        <taxon>Bacillati</taxon>
        <taxon>Bacillota</taxon>
        <taxon>Bacilli</taxon>
        <taxon>Bacillales</taxon>
        <taxon>Bacillaceae</taxon>
        <taxon>Vulcanibacillus</taxon>
    </lineage>
</organism>
<name>A0A1D2YU52_9BACI</name>
<dbReference type="GO" id="GO:0017004">
    <property type="term" value="P:cytochrome complex assembly"/>
    <property type="evidence" value="ECO:0007669"/>
    <property type="project" value="InterPro"/>
</dbReference>
<protein>
    <submittedName>
        <fullName evidence="8">Cytochrome C biogenesis protein</fullName>
    </submittedName>
</protein>
<dbReference type="InterPro" id="IPR051790">
    <property type="entry name" value="Cytochrome_c-biogenesis_DsbD"/>
</dbReference>